<dbReference type="Proteomes" id="UP001189429">
    <property type="component" value="Unassembled WGS sequence"/>
</dbReference>
<feature type="non-terminal residue" evidence="2">
    <location>
        <position position="175"/>
    </location>
</feature>
<sequence length="175" mass="19882">RGGHPRVLLPVWHGWRLLREAAEGVHGHAGRPEPPAGELLGGHRPRQFLPRRRESGAFHRWVHWHSLAVDLQQRVRWPNRCRRHQVRRQHLEEFRKHAGHHLDELRARRFPGRLAGPWLTARRLAGGHRGADVLGRVLARGPRRLRLTPRGGGPGHGVAEGAGGQDRRHAHGHAL</sequence>
<feature type="compositionally biased region" description="Gly residues" evidence="1">
    <location>
        <begin position="150"/>
        <end position="164"/>
    </location>
</feature>
<comment type="caution">
    <text evidence="2">The sequence shown here is derived from an EMBL/GenBank/DDBJ whole genome shotgun (WGS) entry which is preliminary data.</text>
</comment>
<accession>A0ABN9SB88</accession>
<evidence type="ECO:0000313" key="3">
    <source>
        <dbReference type="Proteomes" id="UP001189429"/>
    </source>
</evidence>
<protein>
    <submittedName>
        <fullName evidence="2">Uncharacterized protein</fullName>
    </submittedName>
</protein>
<feature type="non-terminal residue" evidence="2">
    <location>
        <position position="1"/>
    </location>
</feature>
<feature type="region of interest" description="Disordered" evidence="1">
    <location>
        <begin position="144"/>
        <end position="175"/>
    </location>
</feature>
<organism evidence="2 3">
    <name type="scientific">Prorocentrum cordatum</name>
    <dbReference type="NCBI Taxonomy" id="2364126"/>
    <lineage>
        <taxon>Eukaryota</taxon>
        <taxon>Sar</taxon>
        <taxon>Alveolata</taxon>
        <taxon>Dinophyceae</taxon>
        <taxon>Prorocentrales</taxon>
        <taxon>Prorocentraceae</taxon>
        <taxon>Prorocentrum</taxon>
    </lineage>
</organism>
<dbReference type="EMBL" id="CAUYUJ010009529">
    <property type="protein sequence ID" value="CAK0827042.1"/>
    <property type="molecule type" value="Genomic_DNA"/>
</dbReference>
<gene>
    <name evidence="2" type="ORF">PCOR1329_LOCUS26668</name>
</gene>
<name>A0ABN9SB88_9DINO</name>
<reference evidence="2" key="1">
    <citation type="submission" date="2023-10" db="EMBL/GenBank/DDBJ databases">
        <authorList>
            <person name="Chen Y."/>
            <person name="Shah S."/>
            <person name="Dougan E. K."/>
            <person name="Thang M."/>
            <person name="Chan C."/>
        </authorList>
    </citation>
    <scope>NUCLEOTIDE SEQUENCE [LARGE SCALE GENOMIC DNA]</scope>
</reference>
<keyword evidence="3" id="KW-1185">Reference proteome</keyword>
<proteinExistence type="predicted"/>
<evidence type="ECO:0000313" key="2">
    <source>
        <dbReference type="EMBL" id="CAK0827042.1"/>
    </source>
</evidence>
<evidence type="ECO:0000256" key="1">
    <source>
        <dbReference type="SAM" id="MobiDB-lite"/>
    </source>
</evidence>